<dbReference type="Gene3D" id="3.80.10.10">
    <property type="entry name" value="Ribonuclease Inhibitor"/>
    <property type="match status" value="1"/>
</dbReference>
<dbReference type="Proteomes" id="UP000663870">
    <property type="component" value="Unassembled WGS sequence"/>
</dbReference>
<dbReference type="InterPro" id="IPR032675">
    <property type="entry name" value="LRR_dom_sf"/>
</dbReference>
<gene>
    <name evidence="3" type="ORF">JXQ802_LOCUS30204</name>
    <name evidence="2" type="ORF">PYM288_LOCUS19945</name>
</gene>
<dbReference type="Pfam" id="PF12340">
    <property type="entry name" value="DUF3638"/>
    <property type="match status" value="1"/>
</dbReference>
<accession>A0A814PIX4</accession>
<dbReference type="EMBL" id="CAJNOL010001216">
    <property type="protein sequence ID" value="CAF1314524.1"/>
    <property type="molecule type" value="Genomic_DNA"/>
</dbReference>
<dbReference type="InterPro" id="IPR001810">
    <property type="entry name" value="F-box_dom"/>
</dbReference>
<reference evidence="2" key="1">
    <citation type="submission" date="2021-02" db="EMBL/GenBank/DDBJ databases">
        <authorList>
            <person name="Nowell W R."/>
        </authorList>
    </citation>
    <scope>NUCLEOTIDE SEQUENCE</scope>
</reference>
<keyword evidence="5" id="KW-1185">Reference proteome</keyword>
<evidence type="ECO:0000313" key="5">
    <source>
        <dbReference type="Proteomes" id="UP000663870"/>
    </source>
</evidence>
<sequence length="620" mass="73507">MNFELLPNEIILDSFEYLSFIHLYQSFFALNSRFNKLLCQQFQTFHRDLRLTSKTNFHRVCQNYVLPVINRIISLNLSNDDNTPQQIEHFLPPNYKLREFICLKSISLSCLRSQRTLDQIMVECSDLPCLTHFTLTDSHVSMTENDAQRLFDQIWSLSKLTYCYLDNCFVNENYFPNPTVISTSLRHLNIRNMTCFLSTLPRLCQCTPDLKYLSIMFYDDSDQLNSLLPILSITRLNICFESSIIILQHLLQNMPNLYHLTVETYDFLLNGNQWKEMINKYLLKLKILQFKTRPIAIGEYGEIQFNEILDSFRTKFWIDEHQWFVQCHLLRQDKPDTRYYIYVFTLPYAFKDFSDVKISQLRLLLDRAVRLHSLRCFYWPLSNRQLLLMEITSTSVRRLDLQGYICDFDEEQCIQLSHSPLGIQCETLLIRVKNRRNILNLVNNMSNLQALNVQCLDDNWTDENDLTSSIDDELVEWLRQQLPSTCTIMRDTFRVHDIRLWIHEILHAKYQLIYTVGSQQQVDESAEHWKTIQQILELVAKHSTDISKYFSEKVCYKSSERSSAFPQFRLQLTNDTQLLLPAHICQYDLSELQKIDAIVVNNLLKSENENYQFLPINVTY</sequence>
<dbReference type="EMBL" id="CAJNOH010000697">
    <property type="protein sequence ID" value="CAF1106336.1"/>
    <property type="molecule type" value="Genomic_DNA"/>
</dbReference>
<comment type="caution">
    <text evidence="2">The sequence shown here is derived from an EMBL/GenBank/DDBJ whole genome shotgun (WGS) entry which is preliminary data.</text>
</comment>
<dbReference type="PROSITE" id="PS50181">
    <property type="entry name" value="FBOX"/>
    <property type="match status" value="1"/>
</dbReference>
<evidence type="ECO:0000313" key="2">
    <source>
        <dbReference type="EMBL" id="CAF1106336.1"/>
    </source>
</evidence>
<protein>
    <recommendedName>
        <fullName evidence="1">F-box domain-containing protein</fullName>
    </recommendedName>
</protein>
<organism evidence="2 4">
    <name type="scientific">Rotaria sordida</name>
    <dbReference type="NCBI Taxonomy" id="392033"/>
    <lineage>
        <taxon>Eukaryota</taxon>
        <taxon>Metazoa</taxon>
        <taxon>Spiralia</taxon>
        <taxon>Gnathifera</taxon>
        <taxon>Rotifera</taxon>
        <taxon>Eurotatoria</taxon>
        <taxon>Bdelloidea</taxon>
        <taxon>Philodinida</taxon>
        <taxon>Philodinidae</taxon>
        <taxon>Rotaria</taxon>
    </lineage>
</organism>
<proteinExistence type="predicted"/>
<dbReference type="AlphaFoldDB" id="A0A814PIX4"/>
<feature type="domain" description="F-box" evidence="1">
    <location>
        <begin position="1"/>
        <end position="49"/>
    </location>
</feature>
<dbReference type="InterPro" id="IPR022099">
    <property type="entry name" value="DUF3638"/>
</dbReference>
<evidence type="ECO:0000313" key="4">
    <source>
        <dbReference type="Proteomes" id="UP000663854"/>
    </source>
</evidence>
<dbReference type="Proteomes" id="UP000663854">
    <property type="component" value="Unassembled WGS sequence"/>
</dbReference>
<evidence type="ECO:0000313" key="3">
    <source>
        <dbReference type="EMBL" id="CAF1314524.1"/>
    </source>
</evidence>
<name>A0A814PIX4_9BILA</name>
<dbReference type="SUPFAM" id="SSF52047">
    <property type="entry name" value="RNI-like"/>
    <property type="match status" value="1"/>
</dbReference>
<evidence type="ECO:0000259" key="1">
    <source>
        <dbReference type="PROSITE" id="PS50181"/>
    </source>
</evidence>